<dbReference type="SUPFAM" id="SSF52540">
    <property type="entry name" value="P-loop containing nucleoside triphosphate hydrolases"/>
    <property type="match status" value="1"/>
</dbReference>
<gene>
    <name evidence="4" type="ORF">SAMN05192569_101420</name>
</gene>
<dbReference type="InterPro" id="IPR041685">
    <property type="entry name" value="AAA_GajA/Old/RecF-like"/>
</dbReference>
<evidence type="ECO:0000313" key="4">
    <source>
        <dbReference type="EMBL" id="SFA47233.1"/>
    </source>
</evidence>
<feature type="coiled-coil region" evidence="1">
    <location>
        <begin position="168"/>
        <end position="195"/>
    </location>
</feature>
<feature type="domain" description="OLD protein-like TOPRIM" evidence="3">
    <location>
        <begin position="386"/>
        <end position="469"/>
    </location>
</feature>
<dbReference type="Pfam" id="PF13175">
    <property type="entry name" value="AAA_15"/>
    <property type="match status" value="1"/>
</dbReference>
<dbReference type="Pfam" id="PF20469">
    <property type="entry name" value="OLD-like_TOPRIM"/>
    <property type="match status" value="1"/>
</dbReference>
<evidence type="ECO:0000259" key="2">
    <source>
        <dbReference type="Pfam" id="PF13175"/>
    </source>
</evidence>
<name>A0A1I0T6K1_9BACL</name>
<accession>A0A1I0T6K1</accession>
<dbReference type="EMBL" id="FOJS01000014">
    <property type="protein sequence ID" value="SFA47233.1"/>
    <property type="molecule type" value="Genomic_DNA"/>
</dbReference>
<feature type="domain" description="Endonuclease GajA/Old nuclease/RecF-like AAA" evidence="2">
    <location>
        <begin position="1"/>
        <end position="336"/>
    </location>
</feature>
<sequence length="624" mass="71460">MYISKLVIEGYRCFNEKTEIPLNEGLTVILGENGSGKSAIIDAIRLILNEDEFDNVKITEKEFWHSIGNTKNEIRSNFTIDLIFSGLNEKEQLAYLPWLNPNDLCSASLHLKVQNKTNSRNQYKRELWGGNSSSSIFEWDTYNSIQCTYLPPLRDAEQRLRAVRGSRLARLITKMESKNNARERLEDIVKQNNKELLKDELIVKAKDNIKNRLIESLGEQLAQDISVSFSETRFERIIENLKLLFYPLLDNEVSVEEFRELSENSLGYNNLIYLATVLAELEQTEENELSTRILLIEEPEAHLHPQLQTKLLEYIEKQARISGVQVIVTTHSPIIASSVDLNNILVVKRTDFNNSPTIVPLKNVGLTPKQKFFLQRWMDITKSTLLFARGVILVEGIAEGLVIPELAKRVLHKYLNSKKKISDYSLEEYSVSVINMGGIYFESFFQLFMNAEEQGKGIPIRCAGITDCDPKESDTPYVGNECECNNPALKLQMILKDNKYCRLYSNSKTFEYDLALCGNNFLVMVDTFLEILETDGSIREDFEKYKKEFIRKTDSEKAKIAKCLLDRIDNPKLCGKGLFAQHLAYKLANEEIEFTVPNYIEKAILWACNLNERSESNVPTSSGN</sequence>
<dbReference type="PANTHER" id="PTHR43581:SF4">
    <property type="entry name" value="ATP_GTP PHOSPHATASE"/>
    <property type="match status" value="1"/>
</dbReference>
<dbReference type="InterPro" id="IPR034139">
    <property type="entry name" value="TOPRIM_OLD"/>
</dbReference>
<evidence type="ECO:0000313" key="5">
    <source>
        <dbReference type="Proteomes" id="UP000198650"/>
    </source>
</evidence>
<keyword evidence="5" id="KW-1185">Reference proteome</keyword>
<dbReference type="RefSeq" id="WP_167359606.1">
    <property type="nucleotide sequence ID" value="NZ_FOJS01000014.1"/>
</dbReference>
<evidence type="ECO:0000259" key="3">
    <source>
        <dbReference type="Pfam" id="PF20469"/>
    </source>
</evidence>
<dbReference type="STRING" id="186116.SAMN05192569_101420"/>
<dbReference type="PANTHER" id="PTHR43581">
    <property type="entry name" value="ATP/GTP PHOSPHATASE"/>
    <property type="match status" value="1"/>
</dbReference>
<dbReference type="Proteomes" id="UP000198650">
    <property type="component" value="Unassembled WGS sequence"/>
</dbReference>
<keyword evidence="4" id="KW-0540">Nuclease</keyword>
<dbReference type="AlphaFoldDB" id="A0A1I0T6K1"/>
<dbReference type="InterPro" id="IPR051396">
    <property type="entry name" value="Bact_Antivir_Def_Nuclease"/>
</dbReference>
<reference evidence="5" key="1">
    <citation type="submission" date="2016-10" db="EMBL/GenBank/DDBJ databases">
        <authorList>
            <person name="Varghese N."/>
            <person name="Submissions S."/>
        </authorList>
    </citation>
    <scope>NUCLEOTIDE SEQUENCE [LARGE SCALE GENOMIC DNA]</scope>
    <source>
        <strain evidence="5">M1</strain>
    </source>
</reference>
<dbReference type="CDD" id="cd00267">
    <property type="entry name" value="ABC_ATPase"/>
    <property type="match status" value="1"/>
</dbReference>
<evidence type="ECO:0000256" key="1">
    <source>
        <dbReference type="SAM" id="Coils"/>
    </source>
</evidence>
<dbReference type="GO" id="GO:0004519">
    <property type="term" value="F:endonuclease activity"/>
    <property type="evidence" value="ECO:0007669"/>
    <property type="project" value="UniProtKB-KW"/>
</dbReference>
<protein>
    <submittedName>
        <fullName evidence="4">Predicted ATP-dependent endonuclease of the OLD family, contains P-loop ATPase and TOPRIM domains</fullName>
    </submittedName>
</protein>
<keyword evidence="4" id="KW-0378">Hydrolase</keyword>
<dbReference type="CDD" id="cd01026">
    <property type="entry name" value="TOPRIM_OLD"/>
    <property type="match status" value="1"/>
</dbReference>
<keyword evidence="4" id="KW-0255">Endonuclease</keyword>
<organism evidence="4 5">
    <name type="scientific">Parageobacillus thermantarcticus</name>
    <dbReference type="NCBI Taxonomy" id="186116"/>
    <lineage>
        <taxon>Bacteria</taxon>
        <taxon>Bacillati</taxon>
        <taxon>Bacillota</taxon>
        <taxon>Bacilli</taxon>
        <taxon>Bacillales</taxon>
        <taxon>Anoxybacillaceae</taxon>
        <taxon>Parageobacillus</taxon>
    </lineage>
</organism>
<keyword evidence="1" id="KW-0175">Coiled coil</keyword>
<dbReference type="Gene3D" id="3.40.50.300">
    <property type="entry name" value="P-loop containing nucleotide triphosphate hydrolases"/>
    <property type="match status" value="1"/>
</dbReference>
<proteinExistence type="predicted"/>
<dbReference type="InterPro" id="IPR027417">
    <property type="entry name" value="P-loop_NTPase"/>
</dbReference>